<sequence length="37" mass="4129">MYPTRPGFGTPKILGQKMLSSRLLRTRQGILNPEALS</sequence>
<dbReference type="AlphaFoldDB" id="Q0U8X0"/>
<accession>Q0U8X0</accession>
<organism evidence="1 2">
    <name type="scientific">Phaeosphaeria nodorum (strain SN15 / ATCC MYA-4574 / FGSC 10173)</name>
    <name type="common">Glume blotch fungus</name>
    <name type="synonym">Parastagonospora nodorum</name>
    <dbReference type="NCBI Taxonomy" id="321614"/>
    <lineage>
        <taxon>Eukaryota</taxon>
        <taxon>Fungi</taxon>
        <taxon>Dikarya</taxon>
        <taxon>Ascomycota</taxon>
        <taxon>Pezizomycotina</taxon>
        <taxon>Dothideomycetes</taxon>
        <taxon>Pleosporomycetidae</taxon>
        <taxon>Pleosporales</taxon>
        <taxon>Pleosporineae</taxon>
        <taxon>Phaeosphaeriaceae</taxon>
        <taxon>Parastagonospora</taxon>
    </lineage>
</organism>
<evidence type="ECO:0000313" key="2">
    <source>
        <dbReference type="Proteomes" id="UP000001055"/>
    </source>
</evidence>
<protein>
    <submittedName>
        <fullName evidence="1">Uncharacterized protein</fullName>
    </submittedName>
</protein>
<gene>
    <name evidence="1" type="ORF">SNOG_11794</name>
</gene>
<dbReference type="EMBL" id="CH445344">
    <property type="protein sequence ID" value="EAT80838.1"/>
    <property type="molecule type" value="Genomic_DNA"/>
</dbReference>
<dbReference type="KEGG" id="pno:SNOG_11794"/>
<name>Q0U8X0_PHANO</name>
<dbReference type="HOGENOM" id="CLU_3351303_0_0_1"/>
<dbReference type="InParanoid" id="Q0U8X0"/>
<proteinExistence type="predicted"/>
<dbReference type="Proteomes" id="UP000001055">
    <property type="component" value="Unassembled WGS sequence"/>
</dbReference>
<evidence type="ECO:0000313" key="1">
    <source>
        <dbReference type="EMBL" id="EAT80838.1"/>
    </source>
</evidence>
<reference evidence="2" key="1">
    <citation type="journal article" date="2007" name="Plant Cell">
        <title>Dothideomycete-plant interactions illuminated by genome sequencing and EST analysis of the wheat pathogen Stagonospora nodorum.</title>
        <authorList>
            <person name="Hane J.K."/>
            <person name="Lowe R.G."/>
            <person name="Solomon P.S."/>
            <person name="Tan K.C."/>
            <person name="Schoch C.L."/>
            <person name="Spatafora J.W."/>
            <person name="Crous P.W."/>
            <person name="Kodira C."/>
            <person name="Birren B.W."/>
            <person name="Galagan J.E."/>
            <person name="Torriani S.F."/>
            <person name="McDonald B.A."/>
            <person name="Oliver R.P."/>
        </authorList>
    </citation>
    <scope>NUCLEOTIDE SEQUENCE [LARGE SCALE GENOMIC DNA]</scope>
    <source>
        <strain evidence="2">SN15 / ATCC MYA-4574 / FGSC 10173</strain>
    </source>
</reference>
<dbReference type="RefSeq" id="XP_001802032.1">
    <property type="nucleotide sequence ID" value="XM_001801980.1"/>
</dbReference>
<dbReference type="GeneID" id="5978940"/>